<evidence type="ECO:0000313" key="2">
    <source>
        <dbReference type="Proteomes" id="UP000224203"/>
    </source>
</evidence>
<gene>
    <name evidence="1" type="ORF">COC69_05785</name>
</gene>
<evidence type="ECO:0000313" key="1">
    <source>
        <dbReference type="EMBL" id="PGS81640.1"/>
    </source>
</evidence>
<protein>
    <submittedName>
        <fullName evidence="1">Uncharacterized protein</fullName>
    </submittedName>
</protein>
<accession>A0A9X7GXB0</accession>
<dbReference type="Proteomes" id="UP000224203">
    <property type="component" value="Unassembled WGS sequence"/>
</dbReference>
<proteinExistence type="predicted"/>
<dbReference type="Pfam" id="PF19791">
    <property type="entry name" value="DUF6275"/>
    <property type="match status" value="1"/>
</dbReference>
<dbReference type="AlphaFoldDB" id="A0A9X7GXB0"/>
<name>A0A9X7GXB0_BACCE</name>
<reference evidence="1 2" key="1">
    <citation type="submission" date="2017-09" db="EMBL/GenBank/DDBJ databases">
        <title>Large-scale bioinformatics analysis of Bacillus genomes uncovers conserved roles of natural products in bacterial physiology.</title>
        <authorList>
            <consortium name="Agbiome Team Llc"/>
            <person name="Bleich R.M."/>
            <person name="Grubbs K.J."/>
            <person name="Santa Maria K.C."/>
            <person name="Allen S.E."/>
            <person name="Farag S."/>
            <person name="Shank E.A."/>
            <person name="Bowers A."/>
        </authorList>
    </citation>
    <scope>NUCLEOTIDE SEQUENCE [LARGE SCALE GENOMIC DNA]</scope>
    <source>
        <strain evidence="1 2">AFS041711</strain>
    </source>
</reference>
<organism evidence="1 2">
    <name type="scientific">Bacillus cereus</name>
    <dbReference type="NCBI Taxonomy" id="1396"/>
    <lineage>
        <taxon>Bacteria</taxon>
        <taxon>Bacillati</taxon>
        <taxon>Bacillota</taxon>
        <taxon>Bacilli</taxon>
        <taxon>Bacillales</taxon>
        <taxon>Bacillaceae</taxon>
        <taxon>Bacillus</taxon>
        <taxon>Bacillus cereus group</taxon>
    </lineage>
</organism>
<dbReference type="RefSeq" id="WP_098782366.1">
    <property type="nucleotide sequence ID" value="NZ_NULI01000033.1"/>
</dbReference>
<sequence>MNELQFTNKARKMVANYSNEKNKTQVKPEEVYIVWSCKTLQNNKALLSTDVPDGRYYEVTYNGDKQEFYFDAYVKEHNQLYK</sequence>
<dbReference type="InterPro" id="IPR046242">
    <property type="entry name" value="DUF6275"/>
</dbReference>
<comment type="caution">
    <text evidence="1">The sequence shown here is derived from an EMBL/GenBank/DDBJ whole genome shotgun (WGS) entry which is preliminary data.</text>
</comment>
<dbReference type="EMBL" id="NULI01000033">
    <property type="protein sequence ID" value="PGS81640.1"/>
    <property type="molecule type" value="Genomic_DNA"/>
</dbReference>